<keyword evidence="2" id="KW-1185">Reference proteome</keyword>
<gene>
    <name evidence="1" type="primary">DTD1</name>
    <name evidence="1" type="ORF">H4R21_004641</name>
</gene>
<reference evidence="1" key="1">
    <citation type="submission" date="2022-07" db="EMBL/GenBank/DDBJ databases">
        <title>Phylogenomic reconstructions and comparative analyses of Kickxellomycotina fungi.</title>
        <authorList>
            <person name="Reynolds N.K."/>
            <person name="Stajich J.E."/>
            <person name="Barry K."/>
            <person name="Grigoriev I.V."/>
            <person name="Crous P."/>
            <person name="Smith M.E."/>
        </authorList>
    </citation>
    <scope>NUCLEOTIDE SEQUENCE</scope>
    <source>
        <strain evidence="1">BCRC 34780</strain>
    </source>
</reference>
<evidence type="ECO:0000313" key="2">
    <source>
        <dbReference type="Proteomes" id="UP001140087"/>
    </source>
</evidence>
<dbReference type="EMBL" id="JANBUN010001819">
    <property type="protein sequence ID" value="KAJ2796621.1"/>
    <property type="molecule type" value="Genomic_DNA"/>
</dbReference>
<dbReference type="Proteomes" id="UP001140087">
    <property type="component" value="Unassembled WGS sequence"/>
</dbReference>
<sequence length="180" mass="19762">MRVVLQKVARASVTVGDRVVGAIGPGICVLVGVSTSDTDEDMEYMARKVLGTRVFDDSAGNMWKKSVQDRGLEVLCVSQFTLYGSTAKGMKPDFHQAMKSAEARQFFDDFVARLGQLYDRSRIATGEFGAMMQVELVNDGPVTLELDSRRFSYYAPDPAVAARNAAKDRRRQGFAQPPGP</sequence>
<comment type="caution">
    <text evidence="1">The sequence shown here is derived from an EMBL/GenBank/DDBJ whole genome shotgun (WGS) entry which is preliminary data.</text>
</comment>
<organism evidence="1 2">
    <name type="scientific">Coemansia helicoidea</name>
    <dbReference type="NCBI Taxonomy" id="1286919"/>
    <lineage>
        <taxon>Eukaryota</taxon>
        <taxon>Fungi</taxon>
        <taxon>Fungi incertae sedis</taxon>
        <taxon>Zoopagomycota</taxon>
        <taxon>Kickxellomycotina</taxon>
        <taxon>Kickxellomycetes</taxon>
        <taxon>Kickxellales</taxon>
        <taxon>Kickxellaceae</taxon>
        <taxon>Coemansia</taxon>
    </lineage>
</organism>
<name>A0ACC1KX44_9FUNG</name>
<evidence type="ECO:0000313" key="1">
    <source>
        <dbReference type="EMBL" id="KAJ2796621.1"/>
    </source>
</evidence>
<proteinExistence type="predicted"/>
<protein>
    <submittedName>
        <fullName evidence="1">D-tyrosyl-tRNA(Tyr) deacylase</fullName>
    </submittedName>
</protein>
<accession>A0ACC1KX44</accession>